<keyword evidence="5 9" id="KW-0812">Transmembrane</keyword>
<dbReference type="Pfam" id="PF02028">
    <property type="entry name" value="BCCT"/>
    <property type="match status" value="1"/>
</dbReference>
<feature type="compositionally biased region" description="Basic and acidic residues" evidence="8">
    <location>
        <begin position="548"/>
        <end position="559"/>
    </location>
</feature>
<organism evidence="10 11">
    <name type="scientific">Cytobacillus kochii</name>
    <dbReference type="NCBI Taxonomy" id="859143"/>
    <lineage>
        <taxon>Bacteria</taxon>
        <taxon>Bacillati</taxon>
        <taxon>Bacillota</taxon>
        <taxon>Bacilli</taxon>
        <taxon>Bacillales</taxon>
        <taxon>Bacillaceae</taxon>
        <taxon>Cytobacillus</taxon>
    </lineage>
</organism>
<dbReference type="NCBIfam" id="TIGR00842">
    <property type="entry name" value="bcct"/>
    <property type="match status" value="1"/>
</dbReference>
<reference evidence="10 11" key="1">
    <citation type="submission" date="2017-08" db="EMBL/GenBank/DDBJ databases">
        <title>Complete Genome Sequence of Bacillus kochii Oregon-R-modENCODE STRAIN BDGP4, isolated from Drosophila melanogaster gut.</title>
        <authorList>
            <person name="Wan K.H."/>
            <person name="Yu C."/>
            <person name="Park S."/>
            <person name="Hammonds A.S."/>
            <person name="Booth B.W."/>
            <person name="Celniker S.E."/>
        </authorList>
    </citation>
    <scope>NUCLEOTIDE SEQUENCE [LARGE SCALE GENOMIC DNA]</scope>
    <source>
        <strain evidence="10 11">BDGP4</strain>
    </source>
</reference>
<dbReference type="KEGG" id="bko:CKF48_03465"/>
<evidence type="ECO:0000256" key="2">
    <source>
        <dbReference type="ARBA" id="ARBA00005658"/>
    </source>
</evidence>
<dbReference type="InterPro" id="IPR000060">
    <property type="entry name" value="BCCT_transptr"/>
</dbReference>
<dbReference type="PANTHER" id="PTHR30047">
    <property type="entry name" value="HIGH-AFFINITY CHOLINE TRANSPORT PROTEIN-RELATED"/>
    <property type="match status" value="1"/>
</dbReference>
<feature type="transmembrane region" description="Helical" evidence="9">
    <location>
        <begin position="470"/>
        <end position="490"/>
    </location>
</feature>
<dbReference type="Proteomes" id="UP000215137">
    <property type="component" value="Chromosome"/>
</dbReference>
<evidence type="ECO:0000256" key="6">
    <source>
        <dbReference type="ARBA" id="ARBA00022989"/>
    </source>
</evidence>
<feature type="transmembrane region" description="Helical" evidence="9">
    <location>
        <begin position="145"/>
        <end position="165"/>
    </location>
</feature>
<feature type="transmembrane region" description="Helical" evidence="9">
    <location>
        <begin position="93"/>
        <end position="113"/>
    </location>
</feature>
<dbReference type="InterPro" id="IPR018093">
    <property type="entry name" value="BCCT_CS"/>
</dbReference>
<evidence type="ECO:0000256" key="5">
    <source>
        <dbReference type="ARBA" id="ARBA00022692"/>
    </source>
</evidence>
<evidence type="ECO:0000313" key="10">
    <source>
        <dbReference type="EMBL" id="ASV66464.1"/>
    </source>
</evidence>
<accession>A0A248TE63</accession>
<gene>
    <name evidence="10" type="ORF">CKF48_03465</name>
</gene>
<feature type="transmembrane region" description="Helical" evidence="9">
    <location>
        <begin position="12"/>
        <end position="33"/>
    </location>
</feature>
<evidence type="ECO:0000256" key="4">
    <source>
        <dbReference type="ARBA" id="ARBA00022475"/>
    </source>
</evidence>
<comment type="subcellular location">
    <subcellularLocation>
        <location evidence="1">Cell membrane</location>
        <topology evidence="1">Multi-pass membrane protein</topology>
    </subcellularLocation>
</comment>
<feature type="transmembrane region" description="Helical" evidence="9">
    <location>
        <begin position="191"/>
        <end position="210"/>
    </location>
</feature>
<evidence type="ECO:0000256" key="3">
    <source>
        <dbReference type="ARBA" id="ARBA00022448"/>
    </source>
</evidence>
<name>A0A248TE63_9BACI</name>
<feature type="transmembrane region" description="Helical" evidence="9">
    <location>
        <begin position="401"/>
        <end position="424"/>
    </location>
</feature>
<keyword evidence="6 9" id="KW-1133">Transmembrane helix</keyword>
<keyword evidence="4" id="KW-1003">Cell membrane</keyword>
<feature type="transmembrane region" description="Helical" evidence="9">
    <location>
        <begin position="230"/>
        <end position="251"/>
    </location>
</feature>
<evidence type="ECO:0000256" key="8">
    <source>
        <dbReference type="SAM" id="MobiDB-lite"/>
    </source>
</evidence>
<evidence type="ECO:0000256" key="9">
    <source>
        <dbReference type="SAM" id="Phobius"/>
    </source>
</evidence>
<dbReference type="GO" id="GO:0005886">
    <property type="term" value="C:plasma membrane"/>
    <property type="evidence" value="ECO:0007669"/>
    <property type="project" value="UniProtKB-SubCell"/>
</dbReference>
<feature type="transmembrane region" description="Helical" evidence="9">
    <location>
        <begin position="263"/>
        <end position="283"/>
    </location>
</feature>
<keyword evidence="11" id="KW-1185">Reference proteome</keyword>
<dbReference type="OrthoDB" id="9775735at2"/>
<evidence type="ECO:0000256" key="1">
    <source>
        <dbReference type="ARBA" id="ARBA00004651"/>
    </source>
</evidence>
<comment type="similarity">
    <text evidence="2">Belongs to the BCCT transporter (TC 2.A.15) family.</text>
</comment>
<sequence>MTVNNETKHQKFGAVFYWSVGILLVLIFIGAFAPKVMENYTAAIQSAITSTFGWYYLIIVTVFVCVCLFLIVSPYGKLKLGKSDEKPEYSYPTWFALLFSAGMGTGLLFWGTAEPISHFAIDSPTGQTGTDQAAMDALRYVYFHWGIHGWSIYVIIALCLAFFNFRRGGDGSISSTLSPIMKNTDGPLGKLIDIIGIIATVAGIATTLGFGASQINGGISYIWNIPNSFLIQLVIIIIITVIFLISATTGIDKGIKLLSNVNMILALVLLLFFIVFGSTVYSLNLFTDTIGKYIQRLPEMSFRLTPNNEQSREWINNWTIFYWAWWMAWSPYVGTFIARVSRGRTIREFTIGVLLVPTIVTFIWFAFLGGTAIDMQMTGIADLASMTTEQMLFGTLAEMPISFITSVLSLILIAIFFITSGDSATVVLGMQSVKGVLNPTNRNKLIWGVLLSAIATVLLYSGGLQALQNTMIIAAFPFSFVMILMTISLIKELQQVKRELELSGATKDKLMSRRLQKQLIKQELKDEKRWIESKMEEEKKRLKKKKKEKMEELNNKKEE</sequence>
<dbReference type="PROSITE" id="PS01303">
    <property type="entry name" value="BCCT"/>
    <property type="match status" value="1"/>
</dbReference>
<dbReference type="GO" id="GO:0022857">
    <property type="term" value="F:transmembrane transporter activity"/>
    <property type="evidence" value="ECO:0007669"/>
    <property type="project" value="InterPro"/>
</dbReference>
<dbReference type="PANTHER" id="PTHR30047:SF7">
    <property type="entry name" value="HIGH-AFFINITY CHOLINE TRANSPORT PROTEIN"/>
    <property type="match status" value="1"/>
</dbReference>
<keyword evidence="7 9" id="KW-0472">Membrane</keyword>
<dbReference type="AlphaFoldDB" id="A0A248TE63"/>
<protein>
    <submittedName>
        <fullName evidence="10">Glycine/betaine ABC transporter permease</fullName>
    </submittedName>
</protein>
<feature type="transmembrane region" description="Helical" evidence="9">
    <location>
        <begin position="53"/>
        <end position="72"/>
    </location>
</feature>
<feature type="transmembrane region" description="Helical" evidence="9">
    <location>
        <begin position="349"/>
        <end position="367"/>
    </location>
</feature>
<evidence type="ECO:0000256" key="7">
    <source>
        <dbReference type="ARBA" id="ARBA00023136"/>
    </source>
</evidence>
<feature type="transmembrane region" description="Helical" evidence="9">
    <location>
        <begin position="320"/>
        <end position="337"/>
    </location>
</feature>
<feature type="region of interest" description="Disordered" evidence="8">
    <location>
        <begin position="535"/>
        <end position="559"/>
    </location>
</feature>
<feature type="transmembrane region" description="Helical" evidence="9">
    <location>
        <begin position="445"/>
        <end position="464"/>
    </location>
</feature>
<dbReference type="EMBL" id="CP022983">
    <property type="protein sequence ID" value="ASV66464.1"/>
    <property type="molecule type" value="Genomic_DNA"/>
</dbReference>
<proteinExistence type="inferred from homology"/>
<evidence type="ECO:0000313" key="11">
    <source>
        <dbReference type="Proteomes" id="UP000215137"/>
    </source>
</evidence>
<keyword evidence="3" id="KW-0813">Transport</keyword>